<dbReference type="InterPro" id="IPR008979">
    <property type="entry name" value="Galactose-bd-like_sf"/>
</dbReference>
<evidence type="ECO:0000256" key="2">
    <source>
        <dbReference type="ARBA" id="ARBA00007186"/>
    </source>
</evidence>
<gene>
    <name evidence="7" type="ORF">ERS852494_00594</name>
</gene>
<dbReference type="SMART" id="SM00813">
    <property type="entry name" value="Alpha-L-AF_C"/>
    <property type="match status" value="1"/>
</dbReference>
<dbReference type="Gene3D" id="2.60.40.1180">
    <property type="entry name" value="Golgi alpha-mannosidase II"/>
    <property type="match status" value="1"/>
</dbReference>
<dbReference type="STRING" id="47678.ERS852494_00594"/>
<dbReference type="EMBL" id="CZAI01000001">
    <property type="protein sequence ID" value="CUO71585.1"/>
    <property type="molecule type" value="Genomic_DNA"/>
</dbReference>
<dbReference type="GO" id="GO:0046373">
    <property type="term" value="P:L-arabinose metabolic process"/>
    <property type="evidence" value="ECO:0007669"/>
    <property type="project" value="InterPro"/>
</dbReference>
<organism evidence="7 8">
    <name type="scientific">Bacteroides caccae</name>
    <dbReference type="NCBI Taxonomy" id="47678"/>
    <lineage>
        <taxon>Bacteria</taxon>
        <taxon>Pseudomonadati</taxon>
        <taxon>Bacteroidota</taxon>
        <taxon>Bacteroidia</taxon>
        <taxon>Bacteroidales</taxon>
        <taxon>Bacteroidaceae</taxon>
        <taxon>Bacteroides</taxon>
    </lineage>
</organism>
<dbReference type="InterPro" id="IPR051563">
    <property type="entry name" value="Glycosyl_Hydrolase_51"/>
</dbReference>
<keyword evidence="4" id="KW-0732">Signal</keyword>
<dbReference type="Proteomes" id="UP000095657">
    <property type="component" value="Unassembled WGS sequence"/>
</dbReference>
<dbReference type="Gene3D" id="3.20.20.80">
    <property type="entry name" value="Glycosidases"/>
    <property type="match status" value="1"/>
</dbReference>
<dbReference type="Pfam" id="PF22847">
    <property type="entry name" value="BT_3657-like_N"/>
    <property type="match status" value="1"/>
</dbReference>
<dbReference type="RefSeq" id="WP_055170230.1">
    <property type="nucleotide sequence ID" value="NZ_CZAI01000001.1"/>
</dbReference>
<evidence type="ECO:0000256" key="5">
    <source>
        <dbReference type="ARBA" id="ARBA00022801"/>
    </source>
</evidence>
<dbReference type="InterPro" id="IPR055235">
    <property type="entry name" value="ASD1_cat"/>
</dbReference>
<evidence type="ECO:0000256" key="4">
    <source>
        <dbReference type="ARBA" id="ARBA00022729"/>
    </source>
</evidence>
<dbReference type="SUPFAM" id="SSF49785">
    <property type="entry name" value="Galactose-binding domain-like"/>
    <property type="match status" value="1"/>
</dbReference>
<dbReference type="PANTHER" id="PTHR31776">
    <property type="entry name" value="ALPHA-L-ARABINOFURANOSIDASE 1"/>
    <property type="match status" value="1"/>
</dbReference>
<comment type="catalytic activity">
    <reaction evidence="1">
        <text>Hydrolysis of terminal non-reducing alpha-L-arabinofuranoside residues in alpha-L-arabinosides.</text>
        <dbReference type="EC" id="3.2.1.55"/>
    </reaction>
</comment>
<dbReference type="EC" id="3.2.1.55" evidence="3"/>
<evidence type="ECO:0000259" key="6">
    <source>
        <dbReference type="SMART" id="SM00813"/>
    </source>
</evidence>
<keyword evidence="7" id="KW-0326">Glycosidase</keyword>
<dbReference type="FunFam" id="3.20.20.80:FF:000090">
    <property type="entry name" value="Alpha-L-arabinofuranosidase A"/>
    <property type="match status" value="1"/>
</dbReference>
<evidence type="ECO:0000313" key="7">
    <source>
        <dbReference type="EMBL" id="CUO71585.1"/>
    </source>
</evidence>
<dbReference type="Pfam" id="PF22848">
    <property type="entry name" value="ASD1_dom"/>
    <property type="match status" value="1"/>
</dbReference>
<dbReference type="AlphaFoldDB" id="A0A174HFA9"/>
<name>A0A174HFA9_9BACE</name>
<keyword evidence="5 7" id="KW-0378">Hydrolase</keyword>
<proteinExistence type="inferred from homology"/>
<dbReference type="InterPro" id="IPR013780">
    <property type="entry name" value="Glyco_hydro_b"/>
</dbReference>
<evidence type="ECO:0000256" key="1">
    <source>
        <dbReference type="ARBA" id="ARBA00001462"/>
    </source>
</evidence>
<sequence length="819" mass="92053">MKKLFLLVIVLFLSFQQVTLAAIGEAANTPDSVFLFSYATSRDDGRSGLRFAWSMDQKHWFAVGQGTGYLRCDYSRWGSQKKMLDPFLKQLPDGGWLCTWKLNTHDGYGQAKSKDLVYWESQKYPQVTSDFEGTRVKVTIDGQEQTGNINRVSWTLVDKLTKHYERNQYRNVLHAERPVQDKERFAGLKPVKATITVQPEETKEISNLLLGIFFEDINYSADGGLYAELIQNRDFEYDPSDREGDKNWNSTHSWKLEGDNATFTINTSDPVHPNNPHYAVLNIQQPGAVLTNAGFDGIALQAGEKYDFSLFGRIPAGHKSNKLQVRLIDSNGTVQGEASITVSSRSWKTYKTVLTAKTAADTHLELQLQSVGEVELDMISLFPQNTFKGRKNGLRADLAQTLADIHPRFVRFPGGCVAHGDGLKNIYQWKNTIGPLEARKSARNLWGYHQSMGLGYYEYFQFCEDIGAEPLPVLAAGVPCQNSACHGDLRGGQQGGIPMSEMPAYIQDILDLIEWANGDARKTKWGKVRAESGHPKPFNLKYIGIGNEDLITDIFEERFTMIFNAIKEKYPEIIVVGTVGPFNEGTDYVEGWKLADKLGIPMVDEHYYQSPGWFLHNQDFYDKYDRSKKTKVYLGEYATHIPGRKANMETALTEALYLTALERNGDVVHMTSYAPLLAKEKHTQWSPDLIYFNNREVKPTTGYYVQKLYGQNAGSHYIPSQIILDNQDNRVKLRIGSSIVRDSKTGDVIVKLVNLLPVSVETEIQLPGIGSVQPSAVRTVLAGAPESTPLPVTDTIEVGVNFKQQLPAYSFTVIRLKTK</sequence>
<dbReference type="PANTHER" id="PTHR31776:SF26">
    <property type="entry name" value="SECRETED ARABINOSIDASE"/>
    <property type="match status" value="1"/>
</dbReference>
<dbReference type="InterPro" id="IPR010720">
    <property type="entry name" value="Alpha-L-AF_C"/>
</dbReference>
<dbReference type="Gene3D" id="2.60.120.260">
    <property type="entry name" value="Galactose-binding domain-like"/>
    <property type="match status" value="1"/>
</dbReference>
<evidence type="ECO:0000256" key="3">
    <source>
        <dbReference type="ARBA" id="ARBA00012670"/>
    </source>
</evidence>
<protein>
    <recommendedName>
        <fullName evidence="3">non-reducing end alpha-L-arabinofuranosidase</fullName>
        <ecNumber evidence="3">3.2.1.55</ecNumber>
    </recommendedName>
</protein>
<evidence type="ECO:0000313" key="8">
    <source>
        <dbReference type="Proteomes" id="UP000095657"/>
    </source>
</evidence>
<comment type="similarity">
    <text evidence="2">Belongs to the glycosyl hydrolase 51 family.</text>
</comment>
<dbReference type="SUPFAM" id="SSF51445">
    <property type="entry name" value="(Trans)glycosidases"/>
    <property type="match status" value="1"/>
</dbReference>
<accession>A0A174HFA9</accession>
<feature type="domain" description="Alpha-L-arabinofuranosidase C-terminal" evidence="6">
    <location>
        <begin position="635"/>
        <end position="810"/>
    </location>
</feature>
<reference evidence="7 8" key="1">
    <citation type="submission" date="2015-09" db="EMBL/GenBank/DDBJ databases">
        <authorList>
            <consortium name="Pathogen Informatics"/>
        </authorList>
    </citation>
    <scope>NUCLEOTIDE SEQUENCE [LARGE SCALE GENOMIC DNA]</scope>
    <source>
        <strain evidence="7 8">2789STDY5834880</strain>
    </source>
</reference>
<dbReference type="Pfam" id="PF06964">
    <property type="entry name" value="Alpha-L-AF_C"/>
    <property type="match status" value="1"/>
</dbReference>
<dbReference type="InterPro" id="IPR017853">
    <property type="entry name" value="GH"/>
</dbReference>
<dbReference type="InterPro" id="IPR055133">
    <property type="entry name" value="BT_3657-like_N"/>
</dbReference>
<dbReference type="GO" id="GO:0046556">
    <property type="term" value="F:alpha-L-arabinofuranosidase activity"/>
    <property type="evidence" value="ECO:0007669"/>
    <property type="project" value="UniProtKB-EC"/>
</dbReference>